<evidence type="ECO:0000256" key="1">
    <source>
        <dbReference type="ARBA" id="ARBA00022737"/>
    </source>
</evidence>
<dbReference type="InterPro" id="IPR052608">
    <property type="entry name" value="U-box_domain_protein"/>
</dbReference>
<evidence type="ECO:0000313" key="3">
    <source>
        <dbReference type="EMBL" id="BBG96504.1"/>
    </source>
</evidence>
<dbReference type="EMBL" id="AP019298">
    <property type="protein sequence ID" value="BBG96504.1"/>
    <property type="molecule type" value="Genomic_DNA"/>
</dbReference>
<dbReference type="InterPro" id="IPR011989">
    <property type="entry name" value="ARM-like"/>
</dbReference>
<dbReference type="PANTHER" id="PTHR45958">
    <property type="entry name" value="RING-TYPE E3 UBIQUITIN TRANSFERASE"/>
    <property type="match status" value="1"/>
</dbReference>
<evidence type="ECO:0000256" key="2">
    <source>
        <dbReference type="PROSITE-ProRule" id="PRU00259"/>
    </source>
</evidence>
<dbReference type="SMART" id="SM00185">
    <property type="entry name" value="ARM"/>
    <property type="match status" value="9"/>
</dbReference>
<sequence length="919" mass="100930">MRHKPSQSSLTKTPLIPLHNIPNCKLPTLLSFTNFLFKTAKEDRRNSSLERAKTTMEKRSFSELLIEIKELVTEVSSLAQYSETQREILAEFEILVEKLVPILDGLMDNIIKFKDHPPVRKAVESLGSELKRAKALLKTQETKSFIKQVEDVVHDLGRSLGLVLLASLEVSTDLKDKIGVLHKDLMNTRFDMSSFASTSYDSGVVSEIEVEEEIQEEKRVCFGIDEVSLQIKCGDDEQLKFALLELNELIGDKRVSSEWITDEGVIPILFNRLCSSNSENRLCIVQLLRRLASDNADNKEKMADVGFLSAVVKSLVRDEEERKEAVGLLLDLSDIQSVRRRLGRIQGCIVMLVALLNGDDLVASHHAGKLLNALSNNTQNALHMAEAGYFKPLVQYLNEGSDMSKILMATALSRMELTDQSRASLGEDGAIEPLVRMFSIGKLEAKLSALSALQNLSNLTENVHRLISSGIVASLLQLLFSVTSVLMTLREPASLILAKIAESESILVNSDVAQQMLSLLNLTSPVIQNHLLQALNSIASHSRAGKVRRKMKEHGAIQLLLPFLMETNIKIRSSALNLLYTLSKDLPEELTEQLGETYIKTIINIISSSTFDSEKAAAVGILSHLPISDKKLTDMLKKANLVPIMVSILTSRSEVSKETTCWLEESVTGLLIRFTNPSDKKLQLYSAEQGVIPLLVKLLSSGSPVTKCRAATSLAQLSQNSSSLSKSRKSRWSCVPPPADGFCEVHNGYCFVKSTFCLVKAGAVSPIIQILEGKEREADEAALSALATLLGDEMWENGSNCIAKMSGIPAIIKVLESGSIKAQKKALWILEKIFGAEEHRVNYGESAQVVLIDLAQKGDSRLKSTTAKLLAQLELLQGGKNPRRQPTPANPVGTSLDLVIPNKSSIKLGPIQAGASTKI</sequence>
<dbReference type="PROSITE" id="PS50176">
    <property type="entry name" value="ARM_REPEAT"/>
    <property type="match status" value="1"/>
</dbReference>
<dbReference type="AlphaFoldDB" id="A0A4Y1QXD6"/>
<protein>
    <submittedName>
        <fullName evidence="3">ARM repeat superfamily protein</fullName>
    </submittedName>
</protein>
<keyword evidence="1" id="KW-0677">Repeat</keyword>
<dbReference type="PANTHER" id="PTHR45958:SF12">
    <property type="entry name" value="OS01G0948500 PROTEIN"/>
    <property type="match status" value="1"/>
</dbReference>
<reference evidence="3" key="1">
    <citation type="journal article" date="2019" name="Science">
        <title>Mutation of a bHLH transcription factor allowed almond domestication.</title>
        <authorList>
            <person name="Sanchez-Perez R."/>
            <person name="Pavan S."/>
            <person name="Mazzeo R."/>
            <person name="Moldovan C."/>
            <person name="Aiese Cigliano R."/>
            <person name="Del Cueto J."/>
            <person name="Ricciardi F."/>
            <person name="Lotti C."/>
            <person name="Ricciardi L."/>
            <person name="Dicenta F."/>
            <person name="Lopez-Marques R.L."/>
            <person name="Lindberg Moller B."/>
        </authorList>
    </citation>
    <scope>NUCLEOTIDE SEQUENCE</scope>
</reference>
<dbReference type="Gene3D" id="1.25.10.10">
    <property type="entry name" value="Leucine-rich Repeat Variant"/>
    <property type="match status" value="3"/>
</dbReference>
<dbReference type="InterPro" id="IPR000225">
    <property type="entry name" value="Armadillo"/>
</dbReference>
<dbReference type="SUPFAM" id="SSF48371">
    <property type="entry name" value="ARM repeat"/>
    <property type="match status" value="2"/>
</dbReference>
<feature type="repeat" description="ARM" evidence="2">
    <location>
        <begin position="429"/>
        <end position="471"/>
    </location>
</feature>
<dbReference type="InterPro" id="IPR016024">
    <property type="entry name" value="ARM-type_fold"/>
</dbReference>
<proteinExistence type="predicted"/>
<name>A0A4Y1QXD6_PRUDU</name>
<organism evidence="3">
    <name type="scientific">Prunus dulcis</name>
    <name type="common">Almond</name>
    <name type="synonym">Amygdalus dulcis</name>
    <dbReference type="NCBI Taxonomy" id="3755"/>
    <lineage>
        <taxon>Eukaryota</taxon>
        <taxon>Viridiplantae</taxon>
        <taxon>Streptophyta</taxon>
        <taxon>Embryophyta</taxon>
        <taxon>Tracheophyta</taxon>
        <taxon>Spermatophyta</taxon>
        <taxon>Magnoliopsida</taxon>
        <taxon>eudicotyledons</taxon>
        <taxon>Gunneridae</taxon>
        <taxon>Pentapetalae</taxon>
        <taxon>rosids</taxon>
        <taxon>fabids</taxon>
        <taxon>Rosales</taxon>
        <taxon>Rosaceae</taxon>
        <taxon>Amygdaloideae</taxon>
        <taxon>Amygdaleae</taxon>
        <taxon>Prunus</taxon>
    </lineage>
</organism>
<accession>A0A4Y1QXD6</accession>
<gene>
    <name evidence="3" type="ORF">Prudu_005327</name>
</gene>